<feature type="transmembrane region" description="Helical" evidence="7">
    <location>
        <begin position="790"/>
        <end position="811"/>
    </location>
</feature>
<evidence type="ECO:0000256" key="3">
    <source>
        <dbReference type="ARBA" id="ARBA00022692"/>
    </source>
</evidence>
<dbReference type="STRING" id="640132.Srot_1341"/>
<evidence type="ECO:0008006" key="12">
    <source>
        <dbReference type="Google" id="ProtNLM"/>
    </source>
</evidence>
<accession>D6Z776</accession>
<dbReference type="Proteomes" id="UP000002247">
    <property type="component" value="Chromosome"/>
</dbReference>
<evidence type="ECO:0000256" key="5">
    <source>
        <dbReference type="ARBA" id="ARBA00023136"/>
    </source>
</evidence>
<keyword evidence="2" id="KW-1003">Cell membrane</keyword>
<evidence type="ECO:0000313" key="10">
    <source>
        <dbReference type="EMBL" id="ADG97806.1"/>
    </source>
</evidence>
<gene>
    <name evidence="10" type="ordered locus">Srot_1341</name>
</gene>
<keyword evidence="4 7" id="KW-1133">Transmembrane helix</keyword>
<feature type="domain" description="MacB-like periplasmic core" evidence="9">
    <location>
        <begin position="473"/>
        <end position="674"/>
    </location>
</feature>
<name>D6Z776_SEGRD</name>
<dbReference type="OrthoDB" id="4362224at2"/>
<dbReference type="Pfam" id="PF12704">
    <property type="entry name" value="MacB_PCD"/>
    <property type="match status" value="1"/>
</dbReference>
<evidence type="ECO:0000256" key="4">
    <source>
        <dbReference type="ARBA" id="ARBA00022989"/>
    </source>
</evidence>
<dbReference type="AlphaFoldDB" id="D6Z776"/>
<feature type="domain" description="ABC3 transporter permease C-terminal" evidence="8">
    <location>
        <begin position="253"/>
        <end position="374"/>
    </location>
</feature>
<evidence type="ECO:0000313" key="11">
    <source>
        <dbReference type="Proteomes" id="UP000002247"/>
    </source>
</evidence>
<feature type="transmembrane region" description="Helical" evidence="7">
    <location>
        <begin position="344"/>
        <end position="366"/>
    </location>
</feature>
<dbReference type="InterPro" id="IPR003838">
    <property type="entry name" value="ABC3_permease_C"/>
</dbReference>
<dbReference type="HOGENOM" id="CLU_341912_0_0_11"/>
<feature type="transmembrane region" description="Helical" evidence="7">
    <location>
        <begin position="23"/>
        <end position="44"/>
    </location>
</feature>
<evidence type="ECO:0000259" key="9">
    <source>
        <dbReference type="Pfam" id="PF12704"/>
    </source>
</evidence>
<keyword evidence="11" id="KW-1185">Reference proteome</keyword>
<dbReference type="EMBL" id="CP001958">
    <property type="protein sequence ID" value="ADG97806.1"/>
    <property type="molecule type" value="Genomic_DNA"/>
</dbReference>
<dbReference type="eggNOG" id="COG0577">
    <property type="taxonomic scope" value="Bacteria"/>
</dbReference>
<feature type="transmembrane region" description="Helical" evidence="7">
    <location>
        <begin position="619"/>
        <end position="637"/>
    </location>
</feature>
<dbReference type="PANTHER" id="PTHR30572:SF4">
    <property type="entry name" value="ABC TRANSPORTER PERMEASE YTRF"/>
    <property type="match status" value="1"/>
</dbReference>
<dbReference type="GO" id="GO:0005886">
    <property type="term" value="C:plasma membrane"/>
    <property type="evidence" value="ECO:0007669"/>
    <property type="project" value="UniProtKB-SubCell"/>
</dbReference>
<protein>
    <recommendedName>
        <fullName evidence="12">ABC3 transporter permease protein domain-containing protein</fullName>
    </recommendedName>
</protein>
<feature type="transmembrane region" description="Helical" evidence="7">
    <location>
        <begin position="704"/>
        <end position="723"/>
    </location>
</feature>
<dbReference type="GO" id="GO:0022857">
    <property type="term" value="F:transmembrane transporter activity"/>
    <property type="evidence" value="ECO:0007669"/>
    <property type="project" value="TreeGrafter"/>
</dbReference>
<feature type="transmembrane region" description="Helical" evidence="7">
    <location>
        <begin position="392"/>
        <end position="411"/>
    </location>
</feature>
<dbReference type="InterPro" id="IPR025857">
    <property type="entry name" value="MacB_PCD"/>
</dbReference>
<dbReference type="KEGG" id="srt:Srot_1341"/>
<dbReference type="InterPro" id="IPR050250">
    <property type="entry name" value="Macrolide_Exporter_MacB"/>
</dbReference>
<keyword evidence="3 7" id="KW-0812">Transmembrane</keyword>
<feature type="transmembrane region" description="Helical" evidence="7">
    <location>
        <begin position="244"/>
        <end position="265"/>
    </location>
</feature>
<evidence type="ECO:0000259" key="8">
    <source>
        <dbReference type="Pfam" id="PF02687"/>
    </source>
</evidence>
<feature type="transmembrane region" description="Helical" evidence="7">
    <location>
        <begin position="471"/>
        <end position="491"/>
    </location>
</feature>
<feature type="transmembrane region" description="Helical" evidence="7">
    <location>
        <begin position="300"/>
        <end position="323"/>
    </location>
</feature>
<reference evidence="10 11" key="1">
    <citation type="journal article" date="2010" name="Stand. Genomic Sci.">
        <title>Complete genome sequence of Segniliparus rotundus type strain (CDC 1076).</title>
        <authorList>
            <person name="Sikorski J."/>
            <person name="Lapidus A."/>
            <person name="Copeland A."/>
            <person name="Misra M."/>
            <person name="Glavina Del Rio T."/>
            <person name="Nolan M."/>
            <person name="Lucas S."/>
            <person name="Chen F."/>
            <person name="Tice H."/>
            <person name="Cheng J.F."/>
            <person name="Jando M."/>
            <person name="Schneider S."/>
            <person name="Bruce D."/>
            <person name="Goodwin L."/>
            <person name="Pitluck S."/>
            <person name="Liolios K."/>
            <person name="Mikhailova N."/>
            <person name="Pati A."/>
            <person name="Ivanova N."/>
            <person name="Mavromatis K."/>
            <person name="Chen A."/>
            <person name="Palaniappan K."/>
            <person name="Chertkov O."/>
            <person name="Land M."/>
            <person name="Hauser L."/>
            <person name="Chang Y.J."/>
            <person name="Jeffries C.D."/>
            <person name="Brettin T."/>
            <person name="Detter J.C."/>
            <person name="Han C."/>
            <person name="Rohde M."/>
            <person name="Goker M."/>
            <person name="Bristow J."/>
            <person name="Eisen J.A."/>
            <person name="Markowitz V."/>
            <person name="Hugenholtz P."/>
            <person name="Kyrpides N.C."/>
            <person name="Klenk H.P."/>
        </authorList>
    </citation>
    <scope>NUCLEOTIDE SEQUENCE [LARGE SCALE GENOMIC DNA]</scope>
    <source>
        <strain evidence="11">ATCC BAA-972 / CDC 1076 / CIP 108378 / DSM 44985 / JCM 13578</strain>
    </source>
</reference>
<dbReference type="Pfam" id="PF02687">
    <property type="entry name" value="FtsX"/>
    <property type="match status" value="2"/>
</dbReference>
<comment type="similarity">
    <text evidence="6">Belongs to the ABC-4 integral membrane protein family.</text>
</comment>
<evidence type="ECO:0000256" key="7">
    <source>
        <dbReference type="SAM" id="Phobius"/>
    </source>
</evidence>
<keyword evidence="5 7" id="KW-0472">Membrane</keyword>
<organism evidence="10 11">
    <name type="scientific">Segniliparus rotundus (strain ATCC BAA-972 / CDC 1076 / CIP 108378 / DSM 44985 / JCM 13578)</name>
    <dbReference type="NCBI Taxonomy" id="640132"/>
    <lineage>
        <taxon>Bacteria</taxon>
        <taxon>Bacillati</taxon>
        <taxon>Actinomycetota</taxon>
        <taxon>Actinomycetes</taxon>
        <taxon>Mycobacteriales</taxon>
        <taxon>Segniliparaceae</taxon>
        <taxon>Segniliparus</taxon>
    </lineage>
</organism>
<proteinExistence type="inferred from homology"/>
<feature type="transmembrane region" description="Helical" evidence="7">
    <location>
        <begin position="744"/>
        <end position="770"/>
    </location>
</feature>
<dbReference type="RefSeq" id="WP_013138260.1">
    <property type="nucleotide sequence ID" value="NC_014168.1"/>
</dbReference>
<feature type="domain" description="ABC3 transporter permease C-terminal" evidence="8">
    <location>
        <begin position="707"/>
        <end position="819"/>
    </location>
</feature>
<dbReference type="PANTHER" id="PTHR30572">
    <property type="entry name" value="MEMBRANE COMPONENT OF TRANSPORTER-RELATED"/>
    <property type="match status" value="1"/>
</dbReference>
<comment type="subcellular location">
    <subcellularLocation>
        <location evidence="1">Cell membrane</location>
        <topology evidence="1">Multi-pass membrane protein</topology>
    </subcellularLocation>
</comment>
<evidence type="ECO:0000256" key="2">
    <source>
        <dbReference type="ARBA" id="ARBA00022475"/>
    </source>
</evidence>
<sequence length="829" mass="84767">MRALFDWLRLFSAREAVAARGRMAALVAVVAVSSALLVAVFGVIGSIDSSAERLADQLAGKAALEVTGIADGGFSEDVLDSLNGLGGVSVGAPFVQTTVTSSAGDTLLLGADPRSVRLDNALSQALSGKLAELASARDGLLAGPGMGVVKGGQIRVGSTSATVVDVLQGADYSAINGGRYLVSPLRLAQRLAGHEHVIDGVYIVPKAGADVEQLRSAVTAAVGGRALVVDPQARSAQSAMGVNLVRFVALSSGAITFVVSGFLIYTATGMSVAARRRALSALRAIGARPRRLVLGILGEVALYGLIGGLIGAVGGFFIGRWAITRLPDTFMQTVTARIEYHLPAWAVPVALAVAVAASVAAAALAARHVYRVSPVEAMAPVGASSTDSVPTWTRVAAFLVFVLLAAAAFMVATSELGLLSDGAISMMFGALLALGFAMGPLLIRVCAAVAGAFGPAGVVSGSALSRAPGRVWATMMTVAIAVAATLAISGGGGNAVRSALKTFAPYEHSDIWVSTSRPGLFPTGPLLPSTLHDQVASAAGVTAVVGGLASYAMVGDSKVMLYGLSRDDGNPLLAGVPEAVRQQALAGDGVVLSRDLAQRLKLRVGDTFTLHTAQGDKSLPVLAAVPFFSGLTGALGLELGLLRSWFHRGGETTLQVSLAPGTDLEAAAAAIRQLVPQGVHVYSGRQAVDGYGLVLRQAFDLNNVLWMIVVVIAAIALLNMLMLSVLERRREFGVLGAIGASRRFVLKTVLIEGAAIGLTGGVLGVLFGLAEQYVSDFASSQVWAVDVRFEFVPIAFLLALGGLAVCVVGSVPPALTASRGSVVEAVSAE</sequence>
<evidence type="ECO:0000256" key="1">
    <source>
        <dbReference type="ARBA" id="ARBA00004651"/>
    </source>
</evidence>
<evidence type="ECO:0000256" key="6">
    <source>
        <dbReference type="ARBA" id="ARBA00038076"/>
    </source>
</evidence>